<evidence type="ECO:0000256" key="1">
    <source>
        <dbReference type="ARBA" id="ARBA00022729"/>
    </source>
</evidence>
<keyword evidence="4" id="KW-1185">Reference proteome</keyword>
<evidence type="ECO:0000256" key="2">
    <source>
        <dbReference type="SAM" id="SignalP"/>
    </source>
</evidence>
<dbReference type="InterPro" id="IPR003367">
    <property type="entry name" value="Thrombospondin_3-like_rpt"/>
</dbReference>
<dbReference type="RefSeq" id="WP_076731440.1">
    <property type="nucleotide sequence ID" value="NZ_CP019352.1"/>
</dbReference>
<accession>A0AAC9PVR7</accession>
<name>A0AAC9PVR7_9FLAO</name>
<dbReference type="GO" id="GO:0005576">
    <property type="term" value="C:extracellular region"/>
    <property type="evidence" value="ECO:0007669"/>
    <property type="project" value="TreeGrafter"/>
</dbReference>
<sequence length="452" mass="48842">MKNTTSYIIVCLIVLFTLNNCSNDDTGNSIIQISDVDGDGIPDAQDNCLNTPNPDQEDTNNNGIGDACESSITALTPCVNGMAGIYPCNGIDLLSAISAEILGGSAGINGADIWGWTDPTNNNEYAIIALTNSTAFVDVTDPVNPLFLGRLNTNAGTNAWRDVKVYNNHAFIVADNVGNHGMQVFDLTRLRNVPNAPESFTADTVYTGVGSCHNIVINESEAVAYLVGCTSTNGGGPIFIDISNPLNPTFLGDYSAGGYSHDAQVVTYNGPDLDYTGRQIYVGSNGNTDKVVILDVTDKNNVIPISDFTYPQIDYAHQGWFTDDHAYFVLGDELDEDEFGFNTKTLIFNLTDLDNPSLSSTYFGPTTAIDHNGYIKGNEFYLANYRAGLRILDITNISASSNAMVETAFFDTFPDNDNANFNGVWSVYPYFESGNIIVSDIEGGLFVLRKSN</sequence>
<dbReference type="InterPro" id="IPR028974">
    <property type="entry name" value="TSP_type-3_rpt"/>
</dbReference>
<dbReference type="InterPro" id="IPR013211">
    <property type="entry name" value="LVIVD"/>
</dbReference>
<reference evidence="3 4" key="1">
    <citation type="submission" date="2017-01" db="EMBL/GenBank/DDBJ databases">
        <title>Complete genome of Lacinutrix venerupis DOK2-8 isolated from seawater in Dokdo.</title>
        <authorList>
            <person name="Chi W.-J."/>
            <person name="Kim J.H."/>
        </authorList>
    </citation>
    <scope>NUCLEOTIDE SEQUENCE [LARGE SCALE GENOMIC DNA]</scope>
    <source>
        <strain evidence="3 4">DOK2-8</strain>
    </source>
</reference>
<dbReference type="InterPro" id="IPR027589">
    <property type="entry name" value="Choice_anch_B"/>
</dbReference>
<dbReference type="Pfam" id="PF02412">
    <property type="entry name" value="TSP_3"/>
    <property type="match status" value="2"/>
</dbReference>
<keyword evidence="1 2" id="KW-0732">Signal</keyword>
<gene>
    <name evidence="3" type="ORF">BWR22_00210</name>
</gene>
<evidence type="ECO:0000313" key="3">
    <source>
        <dbReference type="EMBL" id="APX98793.1"/>
    </source>
</evidence>
<dbReference type="Gene3D" id="4.10.1080.10">
    <property type="entry name" value="TSP type-3 repeat"/>
    <property type="match status" value="1"/>
</dbReference>
<dbReference type="GO" id="GO:0005509">
    <property type="term" value="F:calcium ion binding"/>
    <property type="evidence" value="ECO:0007669"/>
    <property type="project" value="InterPro"/>
</dbReference>
<dbReference type="PANTHER" id="PTHR38787:SF3">
    <property type="entry name" value="REGULATORY P DOMAIN-CONTAINING PROTEIN"/>
    <property type="match status" value="1"/>
</dbReference>
<dbReference type="NCBIfam" id="TIGR04312">
    <property type="entry name" value="choice_anch_B"/>
    <property type="match status" value="1"/>
</dbReference>
<dbReference type="Proteomes" id="UP000187506">
    <property type="component" value="Chromosome"/>
</dbReference>
<dbReference type="SUPFAM" id="SSF103647">
    <property type="entry name" value="TSP type-3 repeat"/>
    <property type="match status" value="1"/>
</dbReference>
<dbReference type="EMBL" id="CP019352">
    <property type="protein sequence ID" value="APX98793.1"/>
    <property type="molecule type" value="Genomic_DNA"/>
</dbReference>
<organism evidence="3 4">
    <name type="scientific">Lacinutrix venerupis</name>
    <dbReference type="NCBI Taxonomy" id="1486034"/>
    <lineage>
        <taxon>Bacteria</taxon>
        <taxon>Pseudomonadati</taxon>
        <taxon>Bacteroidota</taxon>
        <taxon>Flavobacteriia</taxon>
        <taxon>Flavobacteriales</taxon>
        <taxon>Flavobacteriaceae</taxon>
        <taxon>Lacinutrix</taxon>
    </lineage>
</organism>
<dbReference type="KEGG" id="lvn:BWR22_00210"/>
<feature type="signal peptide" evidence="2">
    <location>
        <begin position="1"/>
        <end position="22"/>
    </location>
</feature>
<dbReference type="Pfam" id="PF08309">
    <property type="entry name" value="LVIVD"/>
    <property type="match status" value="2"/>
</dbReference>
<protein>
    <submittedName>
        <fullName evidence="3">Regulator</fullName>
    </submittedName>
</protein>
<evidence type="ECO:0000313" key="4">
    <source>
        <dbReference type="Proteomes" id="UP000187506"/>
    </source>
</evidence>
<dbReference type="GO" id="GO:0007155">
    <property type="term" value="P:cell adhesion"/>
    <property type="evidence" value="ECO:0007669"/>
    <property type="project" value="InterPro"/>
</dbReference>
<proteinExistence type="predicted"/>
<dbReference type="PANTHER" id="PTHR38787">
    <property type="entry name" value="REGULATORY P DOMAIN-CONTAINING PROTEIN"/>
    <property type="match status" value="1"/>
</dbReference>
<dbReference type="AlphaFoldDB" id="A0AAC9PVR7"/>
<feature type="chain" id="PRO_5042286028" evidence="2">
    <location>
        <begin position="23"/>
        <end position="452"/>
    </location>
</feature>